<dbReference type="InterPro" id="IPR003613">
    <property type="entry name" value="Ubox_domain"/>
</dbReference>
<accession>A0AAE1NBV9</accession>
<dbReference type="EC" id="2.3.2.27" evidence="5"/>
<dbReference type="SMART" id="SM00504">
    <property type="entry name" value="Ubox"/>
    <property type="match status" value="1"/>
</dbReference>
<dbReference type="Pfam" id="PF04564">
    <property type="entry name" value="U-box"/>
    <property type="match status" value="1"/>
</dbReference>
<dbReference type="EMBL" id="JAWXYG010000001">
    <property type="protein sequence ID" value="KAK4286304.1"/>
    <property type="molecule type" value="Genomic_DNA"/>
</dbReference>
<dbReference type="InterPro" id="IPR045210">
    <property type="entry name" value="RING-Ubox_PUB"/>
</dbReference>
<evidence type="ECO:0000256" key="1">
    <source>
        <dbReference type="ARBA" id="ARBA00000900"/>
    </source>
</evidence>
<dbReference type="FunFam" id="3.30.40.10:FF:000437">
    <property type="entry name" value="RING-type E3 ubiquitin transferase"/>
    <property type="match status" value="1"/>
</dbReference>
<comment type="function">
    <text evidence="5">Functions as an E3 ubiquitin ligase.</text>
</comment>
<reference evidence="7" key="1">
    <citation type="submission" date="2023-10" db="EMBL/GenBank/DDBJ databases">
        <title>Chromosome-level genome of the transformable northern wattle, Acacia crassicarpa.</title>
        <authorList>
            <person name="Massaro I."/>
            <person name="Sinha N.R."/>
            <person name="Poethig S."/>
            <person name="Leichty A.R."/>
        </authorList>
    </citation>
    <scope>NUCLEOTIDE SEQUENCE</scope>
    <source>
        <strain evidence="7">Acra3RX</strain>
        <tissue evidence="7">Leaf</tissue>
    </source>
</reference>
<comment type="caution">
    <text evidence="7">The sequence shown here is derived from an EMBL/GenBank/DDBJ whole genome shotgun (WGS) entry which is preliminary data.</text>
</comment>
<evidence type="ECO:0000313" key="8">
    <source>
        <dbReference type="Proteomes" id="UP001293593"/>
    </source>
</evidence>
<dbReference type="Gene3D" id="3.30.40.10">
    <property type="entry name" value="Zinc/RING finger domain, C3HC4 (zinc finger)"/>
    <property type="match status" value="1"/>
</dbReference>
<dbReference type="PROSITE" id="PS51698">
    <property type="entry name" value="U_BOX"/>
    <property type="match status" value="1"/>
</dbReference>
<dbReference type="GO" id="GO:0016567">
    <property type="term" value="P:protein ubiquitination"/>
    <property type="evidence" value="ECO:0007669"/>
    <property type="project" value="UniProtKB-UniRule"/>
</dbReference>
<dbReference type="GO" id="GO:0061630">
    <property type="term" value="F:ubiquitin protein ligase activity"/>
    <property type="evidence" value="ECO:0007669"/>
    <property type="project" value="UniProtKB-UniRule"/>
</dbReference>
<protein>
    <recommendedName>
        <fullName evidence="5 6">U-box domain-containing protein</fullName>
        <ecNumber evidence="5">2.3.2.27</ecNumber>
    </recommendedName>
    <alternativeName>
        <fullName evidence="5">RING-type E3 ubiquitin transferase PUB</fullName>
    </alternativeName>
</protein>
<dbReference type="SUPFAM" id="SSF48371">
    <property type="entry name" value="ARM repeat"/>
    <property type="match status" value="1"/>
</dbReference>
<proteinExistence type="predicted"/>
<name>A0AAE1NBV9_9FABA</name>
<evidence type="ECO:0000256" key="3">
    <source>
        <dbReference type="ARBA" id="ARBA00022679"/>
    </source>
</evidence>
<evidence type="ECO:0000256" key="2">
    <source>
        <dbReference type="ARBA" id="ARBA00004906"/>
    </source>
</evidence>
<dbReference type="InterPro" id="IPR045185">
    <property type="entry name" value="PUB22/23/24-like"/>
</dbReference>
<evidence type="ECO:0000259" key="6">
    <source>
        <dbReference type="PROSITE" id="PS51698"/>
    </source>
</evidence>
<feature type="domain" description="U-box" evidence="6">
    <location>
        <begin position="5"/>
        <end position="80"/>
    </location>
</feature>
<gene>
    <name evidence="7" type="ORF">QN277_002876</name>
</gene>
<dbReference type="CDD" id="cd16664">
    <property type="entry name" value="RING-Ubox_PUB"/>
    <property type="match status" value="1"/>
</dbReference>
<dbReference type="Proteomes" id="UP001293593">
    <property type="component" value="Unassembled WGS sequence"/>
</dbReference>
<dbReference type="InterPro" id="IPR016024">
    <property type="entry name" value="ARM-type_fold"/>
</dbReference>
<dbReference type="Pfam" id="PF25598">
    <property type="entry name" value="ARM_PUB"/>
    <property type="match status" value="1"/>
</dbReference>
<dbReference type="AlphaFoldDB" id="A0AAE1NBV9"/>
<keyword evidence="4 5" id="KW-0833">Ubl conjugation pathway</keyword>
<dbReference type="PANTHER" id="PTHR22849:SF11">
    <property type="entry name" value="U-BOX DOMAIN-CONTAINING PROTEIN"/>
    <property type="match status" value="1"/>
</dbReference>
<sequence>MEEIDVPSHFLCPISLQLMRDPVTVRTGITYDRENIETWLFSCKDRTCPVTKQFIFDTDLTPNHTLRRLIQAWCNLNASFGIERIPTPKPPVNKIQIARLLSEANQSPQNHLKCLTRLRSIAFESDGNKIYLESAGAIEFLASALKLSSGRDTQVDDDDECTTDDDECTTVMSSEEAALEVLYHLKPSESHIKSLISNEGIKFIESLIQILRSGNYQSRAYATILLKSAFGVADPSQLINVRTELLAELTRVLRDKISQQATKAALKLVVELCPWGKNRIKAAESGVAEVLIEMLLEAWERRVCELILIALDQLCGCAEGRAEVVKHGAGMAIVSKKILRVSHVATDRGVKILSSIGRYSGNARVIHEMLQVGAVCKLCLVLQVEASLKTKERAKELLKLHSNVWSISPCIPPPLLQSYPSSN</sequence>
<keyword evidence="3 5" id="KW-0808">Transferase</keyword>
<evidence type="ECO:0000313" key="7">
    <source>
        <dbReference type="EMBL" id="KAK4286304.1"/>
    </source>
</evidence>
<comment type="catalytic activity">
    <reaction evidence="1 5">
        <text>S-ubiquitinyl-[E2 ubiquitin-conjugating enzyme]-L-cysteine + [acceptor protein]-L-lysine = [E2 ubiquitin-conjugating enzyme]-L-cysteine + N(6)-ubiquitinyl-[acceptor protein]-L-lysine.</text>
        <dbReference type="EC" id="2.3.2.27"/>
    </reaction>
</comment>
<dbReference type="InterPro" id="IPR058678">
    <property type="entry name" value="ARM_PUB"/>
</dbReference>
<evidence type="ECO:0000256" key="5">
    <source>
        <dbReference type="RuleBase" id="RU369093"/>
    </source>
</evidence>
<comment type="pathway">
    <text evidence="2 5">Protein modification; protein ubiquitination.</text>
</comment>
<dbReference type="GO" id="GO:0006952">
    <property type="term" value="P:defense response"/>
    <property type="evidence" value="ECO:0007669"/>
    <property type="project" value="UniProtKB-ARBA"/>
</dbReference>
<dbReference type="PANTHER" id="PTHR22849">
    <property type="entry name" value="WDSAM1 PROTEIN"/>
    <property type="match status" value="1"/>
</dbReference>
<evidence type="ECO:0000256" key="4">
    <source>
        <dbReference type="ARBA" id="ARBA00022786"/>
    </source>
</evidence>
<organism evidence="7 8">
    <name type="scientific">Acacia crassicarpa</name>
    <name type="common">northern wattle</name>
    <dbReference type="NCBI Taxonomy" id="499986"/>
    <lineage>
        <taxon>Eukaryota</taxon>
        <taxon>Viridiplantae</taxon>
        <taxon>Streptophyta</taxon>
        <taxon>Embryophyta</taxon>
        <taxon>Tracheophyta</taxon>
        <taxon>Spermatophyta</taxon>
        <taxon>Magnoliopsida</taxon>
        <taxon>eudicotyledons</taxon>
        <taxon>Gunneridae</taxon>
        <taxon>Pentapetalae</taxon>
        <taxon>rosids</taxon>
        <taxon>fabids</taxon>
        <taxon>Fabales</taxon>
        <taxon>Fabaceae</taxon>
        <taxon>Caesalpinioideae</taxon>
        <taxon>mimosoid clade</taxon>
        <taxon>Acacieae</taxon>
        <taxon>Acacia</taxon>
    </lineage>
</organism>
<dbReference type="InterPro" id="IPR011989">
    <property type="entry name" value="ARM-like"/>
</dbReference>
<dbReference type="Gene3D" id="1.25.10.10">
    <property type="entry name" value="Leucine-rich Repeat Variant"/>
    <property type="match status" value="1"/>
</dbReference>
<keyword evidence="8" id="KW-1185">Reference proteome</keyword>
<dbReference type="SUPFAM" id="SSF57850">
    <property type="entry name" value="RING/U-box"/>
    <property type="match status" value="1"/>
</dbReference>
<dbReference type="InterPro" id="IPR013083">
    <property type="entry name" value="Znf_RING/FYVE/PHD"/>
</dbReference>